<name>A0ABR2DXQ0_9ROSI</name>
<accession>A0ABR2DXQ0</accession>
<gene>
    <name evidence="2" type="ORF">V6N12_061246</name>
</gene>
<organism evidence="2 3">
    <name type="scientific">Hibiscus sabdariffa</name>
    <name type="common">roselle</name>
    <dbReference type="NCBI Taxonomy" id="183260"/>
    <lineage>
        <taxon>Eukaryota</taxon>
        <taxon>Viridiplantae</taxon>
        <taxon>Streptophyta</taxon>
        <taxon>Embryophyta</taxon>
        <taxon>Tracheophyta</taxon>
        <taxon>Spermatophyta</taxon>
        <taxon>Magnoliopsida</taxon>
        <taxon>eudicotyledons</taxon>
        <taxon>Gunneridae</taxon>
        <taxon>Pentapetalae</taxon>
        <taxon>rosids</taxon>
        <taxon>malvids</taxon>
        <taxon>Malvales</taxon>
        <taxon>Malvaceae</taxon>
        <taxon>Malvoideae</taxon>
        <taxon>Hibiscus</taxon>
    </lineage>
</organism>
<dbReference type="Proteomes" id="UP001472677">
    <property type="component" value="Unassembled WGS sequence"/>
</dbReference>
<keyword evidence="3" id="KW-1185">Reference proteome</keyword>
<comment type="caution">
    <text evidence="2">The sequence shown here is derived from an EMBL/GenBank/DDBJ whole genome shotgun (WGS) entry which is preliminary data.</text>
</comment>
<feature type="region of interest" description="Disordered" evidence="1">
    <location>
        <begin position="127"/>
        <end position="150"/>
    </location>
</feature>
<evidence type="ECO:0000313" key="3">
    <source>
        <dbReference type="Proteomes" id="UP001472677"/>
    </source>
</evidence>
<sequence length="321" mass="35693">MDDNNNSPKKKTPCFSLLSQGNQELGLLSFSEKSVPLSGFLQREKKEASFGVQDFDSQVNAIEAAKKRDIKGKALDPQTSMEAEKNRSFRAKDLDFRATLPLKIEVIDDTALIGSFPLSKTGTGGVKYEKKKKKKKEKGKLEIDEKKAKRSRKGKIARKVLGEAVMRSMDSAKITTKMMYSRKELEALRFANMEEQYNLWSDVYAGLAIDVIREYEDLASCKPHKNMARKATVPSTVGLVAGRGTRMLIDSNEDYTNTLRHAFMLERELDFDSAVEAHSDHTSLSNDAGSVSLLPHHNPCPKTSVGDDSCDNAYVALCAGR</sequence>
<reference evidence="2 3" key="1">
    <citation type="journal article" date="2024" name="G3 (Bethesda)">
        <title>Genome assembly of Hibiscus sabdariffa L. provides insights into metabolisms of medicinal natural products.</title>
        <authorList>
            <person name="Kim T."/>
        </authorList>
    </citation>
    <scope>NUCLEOTIDE SEQUENCE [LARGE SCALE GENOMIC DNA]</scope>
    <source>
        <strain evidence="2">TK-2024</strain>
        <tissue evidence="2">Old leaves</tissue>
    </source>
</reference>
<evidence type="ECO:0000256" key="1">
    <source>
        <dbReference type="SAM" id="MobiDB-lite"/>
    </source>
</evidence>
<evidence type="ECO:0000313" key="2">
    <source>
        <dbReference type="EMBL" id="KAK8548331.1"/>
    </source>
</evidence>
<dbReference type="EMBL" id="JBBPBM010000021">
    <property type="protein sequence ID" value="KAK8548331.1"/>
    <property type="molecule type" value="Genomic_DNA"/>
</dbReference>
<feature type="compositionally biased region" description="Basic residues" evidence="1">
    <location>
        <begin position="129"/>
        <end position="138"/>
    </location>
</feature>
<protein>
    <submittedName>
        <fullName evidence="2">Uncharacterized protein</fullName>
    </submittedName>
</protein>
<proteinExistence type="predicted"/>